<evidence type="ECO:0000256" key="2">
    <source>
        <dbReference type="ARBA" id="ARBA00022801"/>
    </source>
</evidence>
<evidence type="ECO:0000259" key="3">
    <source>
        <dbReference type="SMART" id="SM00824"/>
    </source>
</evidence>
<keyword evidence="5" id="KW-1185">Reference proteome</keyword>
<name>A0ABV1T562_9ACTN</name>
<dbReference type="GO" id="GO:0016787">
    <property type="term" value="F:hydrolase activity"/>
    <property type="evidence" value="ECO:0007669"/>
    <property type="project" value="UniProtKB-KW"/>
</dbReference>
<dbReference type="PANTHER" id="PTHR11487">
    <property type="entry name" value="THIOESTERASE"/>
    <property type="match status" value="1"/>
</dbReference>
<proteinExistence type="inferred from homology"/>
<dbReference type="InterPro" id="IPR029058">
    <property type="entry name" value="AB_hydrolase_fold"/>
</dbReference>
<dbReference type="Pfam" id="PF00975">
    <property type="entry name" value="Thioesterase"/>
    <property type="match status" value="1"/>
</dbReference>
<dbReference type="SUPFAM" id="SSF53474">
    <property type="entry name" value="alpha/beta-Hydrolases"/>
    <property type="match status" value="1"/>
</dbReference>
<dbReference type="InterPro" id="IPR020802">
    <property type="entry name" value="TesA-like"/>
</dbReference>
<dbReference type="Proteomes" id="UP001496720">
    <property type="component" value="Unassembled WGS sequence"/>
</dbReference>
<dbReference type="PANTHER" id="PTHR11487:SF0">
    <property type="entry name" value="S-ACYL FATTY ACID SYNTHASE THIOESTERASE, MEDIUM CHAIN"/>
    <property type="match status" value="1"/>
</dbReference>
<dbReference type="InterPro" id="IPR012223">
    <property type="entry name" value="TEII"/>
</dbReference>
<dbReference type="EMBL" id="JBEOZY010000056">
    <property type="protein sequence ID" value="MER6169089.1"/>
    <property type="molecule type" value="Genomic_DNA"/>
</dbReference>
<gene>
    <name evidence="4" type="ORF">ABT188_31805</name>
</gene>
<evidence type="ECO:0000256" key="1">
    <source>
        <dbReference type="ARBA" id="ARBA00007169"/>
    </source>
</evidence>
<dbReference type="RefSeq" id="WP_352150300.1">
    <property type="nucleotide sequence ID" value="NZ_JBEOZY010000056.1"/>
</dbReference>
<sequence>MNHHPAEDPRWLRRYAPAERATRRLVCFPHAGGSATFFVPTARALTPGTDVLCVQYPGRQDRVGEPSVDDLADLADRIAATLADSTGLPLAFLGHSMGAVVAYEVARRLRQDQLVRLDRLFVSGRRAPSRQRFTDLHTLDDERFLARIGALGGTDLRLLEDPEIRAMIIPALRADYRAVETYRHAPGPLLDCPITVLIGADDPQTADEDPTEWGRHTSADVDVHVFPGGHFFLSEQAPRFHEVLAQGLSPAPGPTGRAY</sequence>
<evidence type="ECO:0000313" key="4">
    <source>
        <dbReference type="EMBL" id="MER6169089.1"/>
    </source>
</evidence>
<evidence type="ECO:0000313" key="5">
    <source>
        <dbReference type="Proteomes" id="UP001496720"/>
    </source>
</evidence>
<comment type="caution">
    <text evidence="4">The sequence shown here is derived from an EMBL/GenBank/DDBJ whole genome shotgun (WGS) entry which is preliminary data.</text>
</comment>
<protein>
    <submittedName>
        <fullName evidence="4">Alpha/beta fold hydrolase</fullName>
    </submittedName>
</protein>
<dbReference type="Gene3D" id="3.40.50.1820">
    <property type="entry name" value="alpha/beta hydrolase"/>
    <property type="match status" value="1"/>
</dbReference>
<dbReference type="SMART" id="SM00824">
    <property type="entry name" value="PKS_TE"/>
    <property type="match status" value="1"/>
</dbReference>
<organism evidence="4 5">
    <name type="scientific">Streptomyces violaceorubidus</name>
    <dbReference type="NCBI Taxonomy" id="284042"/>
    <lineage>
        <taxon>Bacteria</taxon>
        <taxon>Bacillati</taxon>
        <taxon>Actinomycetota</taxon>
        <taxon>Actinomycetes</taxon>
        <taxon>Kitasatosporales</taxon>
        <taxon>Streptomycetaceae</taxon>
        <taxon>Streptomyces</taxon>
    </lineage>
</organism>
<accession>A0ABV1T562</accession>
<feature type="domain" description="Thioesterase TesA-like" evidence="3">
    <location>
        <begin position="26"/>
        <end position="244"/>
    </location>
</feature>
<comment type="similarity">
    <text evidence="1">Belongs to the thioesterase family.</text>
</comment>
<reference evidence="4 5" key="1">
    <citation type="submission" date="2024-06" db="EMBL/GenBank/DDBJ databases">
        <title>The Natural Products Discovery Center: Release of the First 8490 Sequenced Strains for Exploring Actinobacteria Biosynthetic Diversity.</title>
        <authorList>
            <person name="Kalkreuter E."/>
            <person name="Kautsar S.A."/>
            <person name="Yang D."/>
            <person name="Bader C.D."/>
            <person name="Teijaro C.N."/>
            <person name="Fluegel L."/>
            <person name="Davis C.M."/>
            <person name="Simpson J.R."/>
            <person name="Lauterbach L."/>
            <person name="Steele A.D."/>
            <person name="Gui C."/>
            <person name="Meng S."/>
            <person name="Li G."/>
            <person name="Viehrig K."/>
            <person name="Ye F."/>
            <person name="Su P."/>
            <person name="Kiefer A.F."/>
            <person name="Nichols A."/>
            <person name="Cepeda A.J."/>
            <person name="Yan W."/>
            <person name="Fan B."/>
            <person name="Jiang Y."/>
            <person name="Adhikari A."/>
            <person name="Zheng C.-J."/>
            <person name="Schuster L."/>
            <person name="Cowan T.M."/>
            <person name="Smanski M.J."/>
            <person name="Chevrette M.G."/>
            <person name="De Carvalho L.P.S."/>
            <person name="Shen B."/>
        </authorList>
    </citation>
    <scope>NUCLEOTIDE SEQUENCE [LARGE SCALE GENOMIC DNA]</scope>
    <source>
        <strain evidence="4 5">NPDC001615</strain>
    </source>
</reference>
<dbReference type="InterPro" id="IPR001031">
    <property type="entry name" value="Thioesterase"/>
</dbReference>
<keyword evidence="2 4" id="KW-0378">Hydrolase</keyword>